<accession>A0ABV4I6N9</accession>
<proteinExistence type="predicted"/>
<sequence>MEETTRVTAKDVPGNPGLKRDFWAAVLGWSFEHRDPQDGERVRVHLRLDGTLVGEGIWEKRTDQPDGSYKAVLHTDDGRVVSVPGGPRCEVVQALPRPRPPVLTAEELYVAGELLEELAAVYAGEDLGRLAGAVAARIEQGLAEYHRHAD</sequence>
<organism evidence="1 2">
    <name type="scientific">Kineococcus mangrovi</name>
    <dbReference type="NCBI Taxonomy" id="1660183"/>
    <lineage>
        <taxon>Bacteria</taxon>
        <taxon>Bacillati</taxon>
        <taxon>Actinomycetota</taxon>
        <taxon>Actinomycetes</taxon>
        <taxon>Kineosporiales</taxon>
        <taxon>Kineosporiaceae</taxon>
        <taxon>Kineococcus</taxon>
    </lineage>
</organism>
<protein>
    <submittedName>
        <fullName evidence="1">Uncharacterized protein</fullName>
    </submittedName>
</protein>
<dbReference type="RefSeq" id="WP_370719517.1">
    <property type="nucleotide sequence ID" value="NZ_JBGGTQ010000006.1"/>
</dbReference>
<gene>
    <name evidence="1" type="ORF">AB2L28_13595</name>
</gene>
<comment type="caution">
    <text evidence="1">The sequence shown here is derived from an EMBL/GenBank/DDBJ whole genome shotgun (WGS) entry which is preliminary data.</text>
</comment>
<keyword evidence="2" id="KW-1185">Reference proteome</keyword>
<dbReference type="Proteomes" id="UP001566476">
    <property type="component" value="Unassembled WGS sequence"/>
</dbReference>
<name>A0ABV4I6N9_9ACTN</name>
<dbReference type="EMBL" id="JBGGTQ010000006">
    <property type="protein sequence ID" value="MEZ0493269.1"/>
    <property type="molecule type" value="Genomic_DNA"/>
</dbReference>
<evidence type="ECO:0000313" key="1">
    <source>
        <dbReference type="EMBL" id="MEZ0493269.1"/>
    </source>
</evidence>
<reference evidence="1 2" key="1">
    <citation type="submission" date="2024-07" db="EMBL/GenBank/DDBJ databases">
        <authorList>
            <person name="Thanompreechachai J."/>
            <person name="Duangmal K."/>
        </authorList>
    </citation>
    <scope>NUCLEOTIDE SEQUENCE [LARGE SCALE GENOMIC DNA]</scope>
    <source>
        <strain evidence="1 2">TBRC 1896</strain>
    </source>
</reference>
<evidence type="ECO:0000313" key="2">
    <source>
        <dbReference type="Proteomes" id="UP001566476"/>
    </source>
</evidence>